<sequence length="138" mass="14811">MAIGNPEINEKCTVLRQELKVWEKQFSAANGGRKAGRDDIKANATIASKYKEYNQLRDILSGKAPALEPSTSARKPKPVAEAAQTPSKRRSIPAATPKKLGNSTDNVHLAVPSSTSKLDFTPVAVRTMIGPTPKKTAS</sequence>
<name>A0ACC2ZNF7_9PEZI</name>
<organism evidence="1 2">
    <name type="scientific">Coniosporium tulheliwenetii</name>
    <dbReference type="NCBI Taxonomy" id="3383036"/>
    <lineage>
        <taxon>Eukaryota</taxon>
        <taxon>Fungi</taxon>
        <taxon>Dikarya</taxon>
        <taxon>Ascomycota</taxon>
        <taxon>Pezizomycotina</taxon>
        <taxon>Dothideomycetes</taxon>
        <taxon>Dothideomycetes incertae sedis</taxon>
        <taxon>Coniosporium</taxon>
    </lineage>
</organism>
<proteinExistence type="predicted"/>
<gene>
    <name evidence="1" type="ORF">H2199_001002</name>
</gene>
<keyword evidence="2" id="KW-1185">Reference proteome</keyword>
<dbReference type="EMBL" id="JAPDRP010000002">
    <property type="protein sequence ID" value="KAJ9649088.1"/>
    <property type="molecule type" value="Genomic_DNA"/>
</dbReference>
<dbReference type="Proteomes" id="UP001172680">
    <property type="component" value="Unassembled WGS sequence"/>
</dbReference>
<comment type="caution">
    <text evidence="1">The sequence shown here is derived from an EMBL/GenBank/DDBJ whole genome shotgun (WGS) entry which is preliminary data.</text>
</comment>
<protein>
    <submittedName>
        <fullName evidence="1">Uncharacterized protein</fullName>
    </submittedName>
</protein>
<evidence type="ECO:0000313" key="2">
    <source>
        <dbReference type="Proteomes" id="UP001172680"/>
    </source>
</evidence>
<accession>A0ACC2ZNF7</accession>
<reference evidence="1" key="1">
    <citation type="submission" date="2022-10" db="EMBL/GenBank/DDBJ databases">
        <title>Culturing micro-colonial fungi from biological soil crusts in the Mojave desert and describing Neophaeococcomyces mojavensis, and introducing the new genera and species Taxawa tesnikishii.</title>
        <authorList>
            <person name="Kurbessoian T."/>
            <person name="Stajich J.E."/>
        </authorList>
    </citation>
    <scope>NUCLEOTIDE SEQUENCE</scope>
    <source>
        <strain evidence="1">JES_115</strain>
    </source>
</reference>
<evidence type="ECO:0000313" key="1">
    <source>
        <dbReference type="EMBL" id="KAJ9649088.1"/>
    </source>
</evidence>